<accession>A0A644W5U1</accession>
<dbReference type="GO" id="GO:0009636">
    <property type="term" value="P:response to toxic substance"/>
    <property type="evidence" value="ECO:0007669"/>
    <property type="project" value="TreeGrafter"/>
</dbReference>
<keyword evidence="1" id="KW-0812">Transmembrane</keyword>
<gene>
    <name evidence="4" type="ORF">SDC9_45086</name>
</gene>
<dbReference type="InterPro" id="IPR012867">
    <property type="entry name" value="DUF1648"/>
</dbReference>
<reference evidence="4" key="1">
    <citation type="submission" date="2019-08" db="EMBL/GenBank/DDBJ databases">
        <authorList>
            <person name="Kucharzyk K."/>
            <person name="Murdoch R.W."/>
            <person name="Higgins S."/>
            <person name="Loffler F."/>
        </authorList>
    </citation>
    <scope>NUCLEOTIDE SEQUENCE</scope>
</reference>
<comment type="caution">
    <text evidence="4">The sequence shown here is derived from an EMBL/GenBank/DDBJ whole genome shotgun (WGS) entry which is preliminary data.</text>
</comment>
<evidence type="ECO:0008006" key="5">
    <source>
        <dbReference type="Google" id="ProtNLM"/>
    </source>
</evidence>
<feature type="transmembrane region" description="Helical" evidence="1">
    <location>
        <begin position="145"/>
        <end position="163"/>
    </location>
</feature>
<keyword evidence="1" id="KW-1133">Transmembrane helix</keyword>
<organism evidence="4">
    <name type="scientific">bioreactor metagenome</name>
    <dbReference type="NCBI Taxonomy" id="1076179"/>
    <lineage>
        <taxon>unclassified sequences</taxon>
        <taxon>metagenomes</taxon>
        <taxon>ecological metagenomes</taxon>
    </lineage>
</organism>
<feature type="transmembrane region" description="Helical" evidence="1">
    <location>
        <begin position="183"/>
        <end position="210"/>
    </location>
</feature>
<evidence type="ECO:0000313" key="4">
    <source>
        <dbReference type="EMBL" id="MPL98876.1"/>
    </source>
</evidence>
<proteinExistence type="predicted"/>
<feature type="domain" description="DUF5808" evidence="3">
    <location>
        <begin position="331"/>
        <end position="355"/>
    </location>
</feature>
<feature type="transmembrane region" description="Helical" evidence="1">
    <location>
        <begin position="83"/>
        <end position="102"/>
    </location>
</feature>
<dbReference type="AlphaFoldDB" id="A0A644W5U1"/>
<evidence type="ECO:0000259" key="2">
    <source>
        <dbReference type="Pfam" id="PF07853"/>
    </source>
</evidence>
<feature type="domain" description="DUF1648" evidence="2">
    <location>
        <begin position="153"/>
        <end position="196"/>
    </location>
</feature>
<feature type="transmembrane region" description="Helical" evidence="1">
    <location>
        <begin position="244"/>
        <end position="269"/>
    </location>
</feature>
<dbReference type="InterPro" id="IPR043831">
    <property type="entry name" value="DUF5808"/>
</dbReference>
<feature type="transmembrane region" description="Helical" evidence="1">
    <location>
        <begin position="6"/>
        <end position="24"/>
    </location>
</feature>
<dbReference type="PANTHER" id="PTHR37810">
    <property type="entry name" value="IMMUNITY PROTEIN SDPI"/>
    <property type="match status" value="1"/>
</dbReference>
<dbReference type="PANTHER" id="PTHR37810:SF9">
    <property type="entry name" value="MEMBRANE PROTEIN"/>
    <property type="match status" value="1"/>
</dbReference>
<sequence length="378" mass="43504">MDTIISCVLMLFLSLILYFSGLYVNKFSNNGIVFGVRVPKEYERCEEIKILEKKYKKAYIMSILPCTILLNFIVFIIPKLYIFLIATFLLLVLVNIPVIIYWKKLSELKKEKKWGKLGKNVVVVDTSIRKPKNNEDIVGIKNKHFLLIIIVPIINIILTSIYYKNIPEKFPIHFNSSGVADGFASKSGLLGLINLMMLPLMEIIMILFFMTINKFAINGKVDINSGTLSEIKEQRKIFKVYNSFFLYSILIEIVILFSLIQFSIIYSWSSNTIKLISIISLIIILFTVIVITILGYKIGQGGKNIKINKLDEEIYRDDDKNWILGNFYYNRNDPSIFVEKRIGIGWDVNLGNPIGMFIMILPIILIIATIIYFFVKGI</sequence>
<protein>
    <recommendedName>
        <fullName evidence="5">DUF1648 domain-containing protein</fullName>
    </recommendedName>
</protein>
<evidence type="ECO:0000256" key="1">
    <source>
        <dbReference type="SAM" id="Phobius"/>
    </source>
</evidence>
<keyword evidence="1" id="KW-0472">Membrane</keyword>
<feature type="transmembrane region" description="Helical" evidence="1">
    <location>
        <begin position="354"/>
        <end position="375"/>
    </location>
</feature>
<feature type="transmembrane region" description="Helical" evidence="1">
    <location>
        <begin position="58"/>
        <end position="77"/>
    </location>
</feature>
<dbReference type="Pfam" id="PF19124">
    <property type="entry name" value="DUF5808"/>
    <property type="match status" value="1"/>
</dbReference>
<feature type="transmembrane region" description="Helical" evidence="1">
    <location>
        <begin position="275"/>
        <end position="296"/>
    </location>
</feature>
<evidence type="ECO:0000259" key="3">
    <source>
        <dbReference type="Pfam" id="PF19124"/>
    </source>
</evidence>
<dbReference type="EMBL" id="VSSQ01000633">
    <property type="protein sequence ID" value="MPL98876.1"/>
    <property type="molecule type" value="Genomic_DNA"/>
</dbReference>
<dbReference type="Pfam" id="PF07853">
    <property type="entry name" value="DUF1648"/>
    <property type="match status" value="1"/>
</dbReference>
<name>A0A644W5U1_9ZZZZ</name>